<reference evidence="1 2" key="1">
    <citation type="submission" date="2020-02" db="EMBL/GenBank/DDBJ databases">
        <authorList>
            <person name="Kim Y.B."/>
            <person name="Roh S.W."/>
        </authorList>
    </citation>
    <scope>NUCLEOTIDE SEQUENCE [LARGE SCALE GENOMIC DNA]</scope>
    <source>
        <strain evidence="1 2">DSM 103574</strain>
    </source>
</reference>
<protein>
    <submittedName>
        <fullName evidence="1">Uncharacterized protein</fullName>
    </submittedName>
</protein>
<sequence>MSDTIVFMSAYETTKYSKSKLSFKQKPDLDTLLDKHNLTYMLMDDKLISSKGTLKLSAKCDYIQQNTAFSFEPIKKKHTLDDFDEIIERTGFCIKLLHAQSVLADSLYFKIDPVIFSVNRTLIITFEVIDFETGSTLKKDDVFGKKGNYNLLTINGYQYFGQESTTPSNDKISEIIYNNVSSFFSEIIGEKFVPEDYSFIHNTLVLSNEINDVSDYFCNLIGTRELPSPLENISTTETYQYYPQDGASVITNYNPDDVDIPLYNGIILEAIKLTIYLSQIINLEITKDMNEVIRNDLYLENLFFAPHVPIETHNLLSYIYNTNSFQHHKEATKLKVSYMAAENESKRSRNGVLLNVLLYILDIVFQW</sequence>
<accession>A0A858BW72</accession>
<keyword evidence="2" id="KW-1185">Reference proteome</keyword>
<dbReference type="KEGG" id="abut:Ami103574_08840"/>
<dbReference type="AlphaFoldDB" id="A0A858BW72"/>
<name>A0A858BW72_9FIRM</name>
<evidence type="ECO:0000313" key="1">
    <source>
        <dbReference type="EMBL" id="QIB69429.1"/>
    </source>
</evidence>
<evidence type="ECO:0000313" key="2">
    <source>
        <dbReference type="Proteomes" id="UP000466848"/>
    </source>
</evidence>
<dbReference type="EMBL" id="CP048649">
    <property type="protein sequence ID" value="QIB69429.1"/>
    <property type="molecule type" value="Genomic_DNA"/>
</dbReference>
<dbReference type="Proteomes" id="UP000466848">
    <property type="component" value="Chromosome"/>
</dbReference>
<proteinExistence type="predicted"/>
<organism evidence="1 2">
    <name type="scientific">Aminipila butyrica</name>
    <dbReference type="NCBI Taxonomy" id="433296"/>
    <lineage>
        <taxon>Bacteria</taxon>
        <taxon>Bacillati</taxon>
        <taxon>Bacillota</taxon>
        <taxon>Clostridia</taxon>
        <taxon>Peptostreptococcales</taxon>
        <taxon>Anaerovoracaceae</taxon>
        <taxon>Aminipila</taxon>
    </lineage>
</organism>
<dbReference type="RefSeq" id="WP_163066672.1">
    <property type="nucleotide sequence ID" value="NZ_CP048649.1"/>
</dbReference>
<gene>
    <name evidence="1" type="ORF">Ami103574_08840</name>
</gene>